<protein>
    <submittedName>
        <fullName evidence="1">Uncharacterized protein</fullName>
    </submittedName>
</protein>
<proteinExistence type="predicted"/>
<comment type="caution">
    <text evidence="1">The sequence shown here is derived from an EMBL/GenBank/DDBJ whole genome shotgun (WGS) entry which is preliminary data.</text>
</comment>
<sequence>MFEEPLSLGVKTTTARVKAIGRVGDHFSAFGMTFVITGIVQITEQVLRDSFWKQEGFSSPEELVKTWVGLHFIIGFVPNKVVVLHQFVLDPTCKWEMFINPPKSKCRRRRSVHNMSHSFTLEELCIGLSTDPIRPGRCTKLALHIGPCSWELIL</sequence>
<reference evidence="1" key="1">
    <citation type="journal article" date="2015" name="Nature">
        <title>Complex archaea that bridge the gap between prokaryotes and eukaryotes.</title>
        <authorList>
            <person name="Spang A."/>
            <person name="Saw J.H."/>
            <person name="Jorgensen S.L."/>
            <person name="Zaremba-Niedzwiedzka K."/>
            <person name="Martijn J."/>
            <person name="Lind A.E."/>
            <person name="van Eijk R."/>
            <person name="Schleper C."/>
            <person name="Guy L."/>
            <person name="Ettema T.J."/>
        </authorList>
    </citation>
    <scope>NUCLEOTIDE SEQUENCE</scope>
</reference>
<evidence type="ECO:0000313" key="1">
    <source>
        <dbReference type="EMBL" id="KKN75297.1"/>
    </source>
</evidence>
<dbReference type="EMBL" id="LAZR01000312">
    <property type="protein sequence ID" value="KKN75297.1"/>
    <property type="molecule type" value="Genomic_DNA"/>
</dbReference>
<organism evidence="1">
    <name type="scientific">marine sediment metagenome</name>
    <dbReference type="NCBI Taxonomy" id="412755"/>
    <lineage>
        <taxon>unclassified sequences</taxon>
        <taxon>metagenomes</taxon>
        <taxon>ecological metagenomes</taxon>
    </lineage>
</organism>
<accession>A0A0F9TKA5</accession>
<name>A0A0F9TKA5_9ZZZZ</name>
<gene>
    <name evidence="1" type="ORF">LCGC14_0381490</name>
</gene>
<dbReference type="AlphaFoldDB" id="A0A0F9TKA5"/>